<evidence type="ECO:0000313" key="13">
    <source>
        <dbReference type="EMBL" id="KAK8401637.1"/>
    </source>
</evidence>
<feature type="binding site" evidence="8">
    <location>
        <position position="76"/>
    </location>
    <ligand>
        <name>Na(+)</name>
        <dbReference type="ChEBI" id="CHEBI:29101"/>
        <label>1</label>
    </ligand>
</feature>
<evidence type="ECO:0000256" key="4">
    <source>
        <dbReference type="ARBA" id="ARBA00022692"/>
    </source>
</evidence>
<dbReference type="PANTHER" id="PTHR11616">
    <property type="entry name" value="SODIUM/CHLORIDE DEPENDENT TRANSPORTER"/>
    <property type="match status" value="1"/>
</dbReference>
<reference evidence="13 14" key="1">
    <citation type="submission" date="2023-03" db="EMBL/GenBank/DDBJ databases">
        <title>High-quality genome of Scylla paramamosain provides insights in environmental adaptation.</title>
        <authorList>
            <person name="Zhang L."/>
        </authorList>
    </citation>
    <scope>NUCLEOTIDE SEQUENCE [LARGE SCALE GENOMIC DNA]</scope>
    <source>
        <strain evidence="13">LZ_2023a</strain>
        <tissue evidence="13">Muscle</tissue>
    </source>
</reference>
<keyword evidence="6 12" id="KW-1133">Transmembrane helix</keyword>
<dbReference type="EMBL" id="JARAKH010000008">
    <property type="protein sequence ID" value="KAK8401637.1"/>
    <property type="molecule type" value="Genomic_DNA"/>
</dbReference>
<comment type="similarity">
    <text evidence="2 10">Belongs to the sodium:neurotransmitter symporter (SNF) (TC 2.A.22) family.</text>
</comment>
<proteinExistence type="inferred from homology"/>
<feature type="transmembrane region" description="Helical" evidence="12">
    <location>
        <begin position="366"/>
        <end position="391"/>
    </location>
</feature>
<feature type="binding site" evidence="8">
    <location>
        <position position="340"/>
    </location>
    <ligand>
        <name>Na(+)</name>
        <dbReference type="ChEBI" id="CHEBI:29101"/>
        <label>1</label>
    </ligand>
</feature>
<dbReference type="PROSITE" id="PS00754">
    <property type="entry name" value="NA_NEUROTRAN_SYMP_2"/>
    <property type="match status" value="1"/>
</dbReference>
<feature type="transmembrane region" description="Helical" evidence="12">
    <location>
        <begin position="140"/>
        <end position="167"/>
    </location>
</feature>
<keyword evidence="7 12" id="KW-0472">Membrane</keyword>
<feature type="transmembrane region" description="Helical" evidence="12">
    <location>
        <begin position="540"/>
        <end position="562"/>
    </location>
</feature>
<comment type="caution">
    <text evidence="13">The sequence shown here is derived from an EMBL/GenBank/DDBJ whole genome shotgun (WGS) entry which is preliminary data.</text>
</comment>
<keyword evidence="8" id="KW-0479">Metal-binding</keyword>
<feature type="region of interest" description="Disordered" evidence="11">
    <location>
        <begin position="1"/>
        <end position="40"/>
    </location>
</feature>
<dbReference type="Pfam" id="PF00209">
    <property type="entry name" value="SNF"/>
    <property type="match status" value="1"/>
</dbReference>
<dbReference type="GO" id="GO:0015375">
    <property type="term" value="F:glycine:sodium symporter activity"/>
    <property type="evidence" value="ECO:0007669"/>
    <property type="project" value="TreeGrafter"/>
</dbReference>
<feature type="transmembrane region" description="Helical" evidence="12">
    <location>
        <begin position="465"/>
        <end position="485"/>
    </location>
</feature>
<dbReference type="InterPro" id="IPR037272">
    <property type="entry name" value="SNS_sf"/>
</dbReference>
<gene>
    <name evidence="13" type="ORF">O3P69_001040</name>
</gene>
<feature type="binding site" evidence="8">
    <location>
        <position position="437"/>
    </location>
    <ligand>
        <name>Na(+)</name>
        <dbReference type="ChEBI" id="CHEBI:29101"/>
        <label>1</label>
    </ligand>
</feature>
<dbReference type="InterPro" id="IPR000175">
    <property type="entry name" value="Na/ntran_symport"/>
</dbReference>
<dbReference type="Proteomes" id="UP001487740">
    <property type="component" value="Unassembled WGS sequence"/>
</dbReference>
<feature type="transmembrane region" description="Helical" evidence="12">
    <location>
        <begin position="68"/>
        <end position="86"/>
    </location>
</feature>
<feature type="transmembrane region" description="Helical" evidence="12">
    <location>
        <begin position="286"/>
        <end position="309"/>
    </location>
</feature>
<organism evidence="13 14">
    <name type="scientific">Scylla paramamosain</name>
    <name type="common">Mud crab</name>
    <dbReference type="NCBI Taxonomy" id="85552"/>
    <lineage>
        <taxon>Eukaryota</taxon>
        <taxon>Metazoa</taxon>
        <taxon>Ecdysozoa</taxon>
        <taxon>Arthropoda</taxon>
        <taxon>Crustacea</taxon>
        <taxon>Multicrustacea</taxon>
        <taxon>Malacostraca</taxon>
        <taxon>Eumalacostraca</taxon>
        <taxon>Eucarida</taxon>
        <taxon>Decapoda</taxon>
        <taxon>Pleocyemata</taxon>
        <taxon>Brachyura</taxon>
        <taxon>Eubrachyura</taxon>
        <taxon>Portunoidea</taxon>
        <taxon>Portunidae</taxon>
        <taxon>Portuninae</taxon>
        <taxon>Scylla</taxon>
    </lineage>
</organism>
<feature type="disulfide bond" evidence="9">
    <location>
        <begin position="179"/>
        <end position="188"/>
    </location>
</feature>
<dbReference type="SUPFAM" id="SSF161070">
    <property type="entry name" value="SNF-like"/>
    <property type="match status" value="1"/>
</dbReference>
<dbReference type="AlphaFoldDB" id="A0AAW0UNB6"/>
<dbReference type="PROSITE" id="PS00610">
    <property type="entry name" value="NA_NEUROTRAN_SYMP_1"/>
    <property type="match status" value="1"/>
</dbReference>
<evidence type="ECO:0000256" key="7">
    <source>
        <dbReference type="ARBA" id="ARBA00023136"/>
    </source>
</evidence>
<evidence type="ECO:0000313" key="14">
    <source>
        <dbReference type="Proteomes" id="UP001487740"/>
    </source>
</evidence>
<evidence type="ECO:0000256" key="5">
    <source>
        <dbReference type="ARBA" id="ARBA00022847"/>
    </source>
</evidence>
<protein>
    <recommendedName>
        <fullName evidence="10">Transporter</fullName>
    </recommendedName>
</protein>
<feature type="binding site" evidence="8">
    <location>
        <position position="81"/>
    </location>
    <ligand>
        <name>Na(+)</name>
        <dbReference type="ChEBI" id="CHEBI:29101"/>
        <label>1</label>
    </ligand>
</feature>
<feature type="binding site" evidence="8">
    <location>
        <position position="372"/>
    </location>
    <ligand>
        <name>Na(+)</name>
        <dbReference type="ChEBI" id="CHEBI:29101"/>
        <label>1</label>
    </ligand>
</feature>
<feature type="transmembrane region" description="Helical" evidence="12">
    <location>
        <begin position="329"/>
        <end position="354"/>
    </location>
</feature>
<comment type="subcellular location">
    <subcellularLocation>
        <location evidence="1">Membrane</location>
        <topology evidence="1">Multi-pass membrane protein</topology>
    </subcellularLocation>
</comment>
<feature type="transmembrane region" description="Helical" evidence="12">
    <location>
        <begin position="428"/>
        <end position="453"/>
    </location>
</feature>
<evidence type="ECO:0000256" key="2">
    <source>
        <dbReference type="ARBA" id="ARBA00006459"/>
    </source>
</evidence>
<dbReference type="PROSITE" id="PS50267">
    <property type="entry name" value="NA_NEUROTRAN_SYMP_3"/>
    <property type="match status" value="1"/>
</dbReference>
<dbReference type="PRINTS" id="PR00176">
    <property type="entry name" value="NANEUSMPORT"/>
</dbReference>
<evidence type="ECO:0000256" key="10">
    <source>
        <dbReference type="RuleBase" id="RU003732"/>
    </source>
</evidence>
<feature type="transmembrane region" description="Helical" evidence="12">
    <location>
        <begin position="255"/>
        <end position="274"/>
    </location>
</feature>
<sequence>MSPTHTSLSRPDHRTSPPLPTHRSEPPPPQETTKFVDDLPSDGQECEAVEVREGDNGGRQKWGRQIEFILSSLSYAVGLGNIWRFPYLCYRNGGGAFLIPYAIMLIVCGMPLMFFELCLGQFGREGPITVWKICPLFQGIGYAMFMISFYIGCYYNVVLSWAIYYIYSSFTHTLPWTSCGEEWRSEYCKEFNSRNCSLNGGIMNVTGECIFRNMTTEEEWDTLNTTTSLLKSPAHEYFHNHVLDITDGLHDMGGLQGNIVLALMVAWIIVYLVLIKGVETFGKAVYFTATFPYLILIVLLVRAATLPGYMNGINFYLTPQWDKLFKASVWGDAAIQIFFSLSPCWGGLITLSSYNKFNNNCYRDAFVVSIGNCLTSFFAGFVIFGIIGFMAHELGLPVEKVAVQGAGLAFVAYPEAVARLPLSPVWSILFFAMLLTLGLGTQFTILTTIITTITDDFPALRGKNFKWALLGACLVMYIIGLSMATKGGMYVLQMMDFYSSTFSALMVGMAEVLVVTWIYGIDNFLDDIKKMLGFYPYPRLLWKYVWKFVMPLVVVLILIFTWLDFTPARYGDYEFPFWANAIGWALSFSSVLLIPAVAVFKILREKGSFMERVRKLIRPLPEWAPPAEVCIRPNDSFGAKPLLKVTSFDEETAHKI</sequence>
<keyword evidence="4 10" id="KW-0812">Transmembrane</keyword>
<evidence type="ECO:0000256" key="11">
    <source>
        <dbReference type="SAM" id="MobiDB-lite"/>
    </source>
</evidence>
<evidence type="ECO:0000256" key="3">
    <source>
        <dbReference type="ARBA" id="ARBA00022448"/>
    </source>
</evidence>
<accession>A0AAW0UNB6</accession>
<name>A0AAW0UNB6_SCYPA</name>
<keyword evidence="3 10" id="KW-0813">Transport</keyword>
<feature type="transmembrane region" description="Helical" evidence="12">
    <location>
        <begin position="497"/>
        <end position="519"/>
    </location>
</feature>
<evidence type="ECO:0000256" key="6">
    <source>
        <dbReference type="ARBA" id="ARBA00022989"/>
    </source>
</evidence>
<feature type="transmembrane region" description="Helical" evidence="12">
    <location>
        <begin position="582"/>
        <end position="603"/>
    </location>
</feature>
<keyword evidence="14" id="KW-1185">Reference proteome</keyword>
<feature type="transmembrane region" description="Helical" evidence="12">
    <location>
        <begin position="98"/>
        <end position="119"/>
    </location>
</feature>
<keyword evidence="9" id="KW-1015">Disulfide bond</keyword>
<keyword evidence="5 10" id="KW-0769">Symport</keyword>
<evidence type="ECO:0000256" key="1">
    <source>
        <dbReference type="ARBA" id="ARBA00004141"/>
    </source>
</evidence>
<dbReference type="PANTHER" id="PTHR11616:SF240">
    <property type="entry name" value="BLOATED TUBULES, ISOFORM B-RELATED"/>
    <property type="match status" value="1"/>
</dbReference>
<dbReference type="GO" id="GO:0046872">
    <property type="term" value="F:metal ion binding"/>
    <property type="evidence" value="ECO:0007669"/>
    <property type="project" value="UniProtKB-KW"/>
</dbReference>
<feature type="binding site" evidence="8">
    <location>
        <position position="77"/>
    </location>
    <ligand>
        <name>Na(+)</name>
        <dbReference type="ChEBI" id="CHEBI:29101"/>
        <label>1</label>
    </ligand>
</feature>
<keyword evidence="8" id="KW-0915">Sodium</keyword>
<evidence type="ECO:0000256" key="12">
    <source>
        <dbReference type="SAM" id="Phobius"/>
    </source>
</evidence>
<dbReference type="GO" id="GO:0005886">
    <property type="term" value="C:plasma membrane"/>
    <property type="evidence" value="ECO:0007669"/>
    <property type="project" value="TreeGrafter"/>
</dbReference>
<evidence type="ECO:0000256" key="9">
    <source>
        <dbReference type="PIRSR" id="PIRSR600175-2"/>
    </source>
</evidence>
<evidence type="ECO:0000256" key="8">
    <source>
        <dbReference type="PIRSR" id="PIRSR600175-1"/>
    </source>
</evidence>